<evidence type="ECO:0000313" key="2">
    <source>
        <dbReference type="Proteomes" id="UP000078459"/>
    </source>
</evidence>
<dbReference type="AlphaFoldDB" id="A0A179DN58"/>
<dbReference type="EMBL" id="LWHJ01000011">
    <property type="protein sequence ID" value="OAQ41979.1"/>
    <property type="molecule type" value="Genomic_DNA"/>
</dbReference>
<reference evidence="1 2" key="2">
    <citation type="submission" date="2016-06" db="EMBL/GenBank/DDBJ databases">
        <title>Pedobacter psychrophilus sp. nov., isolated from Antarctic fragmentary rock.</title>
        <authorList>
            <person name="Svec P."/>
        </authorList>
    </citation>
    <scope>NUCLEOTIDE SEQUENCE [LARGE SCALE GENOMIC DNA]</scope>
    <source>
        <strain evidence="1 2">CCM 8644</strain>
    </source>
</reference>
<keyword evidence="2" id="KW-1185">Reference proteome</keyword>
<sequence>MKNIEMTQLYETLLCSPGMKESVKVDLRISRKSILLLSQIIQKGLTDSGAQSSEFATIAGTESSHELQEMLKNCLEKANLFELDERLAKLMKN</sequence>
<gene>
    <name evidence="1" type="ORF">A5893_02340</name>
</gene>
<dbReference type="Proteomes" id="UP000078459">
    <property type="component" value="Unassembled WGS sequence"/>
</dbReference>
<reference evidence="1 2" key="1">
    <citation type="submission" date="2016-04" db="EMBL/GenBank/DDBJ databases">
        <authorList>
            <person name="Evans L.H."/>
            <person name="Alamgir A."/>
            <person name="Owens N."/>
            <person name="Weber N.D."/>
            <person name="Virtaneva K."/>
            <person name="Barbian K."/>
            <person name="Babar A."/>
            <person name="Rosenke K."/>
        </authorList>
    </citation>
    <scope>NUCLEOTIDE SEQUENCE [LARGE SCALE GENOMIC DNA]</scope>
    <source>
        <strain evidence="1 2">CCM 8644</strain>
    </source>
</reference>
<accession>A0A179DN58</accession>
<name>A0A179DN58_9SPHI</name>
<protein>
    <submittedName>
        <fullName evidence="1">Uncharacterized protein</fullName>
    </submittedName>
</protein>
<proteinExistence type="predicted"/>
<organism evidence="1 2">
    <name type="scientific">Pedobacter psychrophilus</name>
    <dbReference type="NCBI Taxonomy" id="1826909"/>
    <lineage>
        <taxon>Bacteria</taxon>
        <taxon>Pseudomonadati</taxon>
        <taxon>Bacteroidota</taxon>
        <taxon>Sphingobacteriia</taxon>
        <taxon>Sphingobacteriales</taxon>
        <taxon>Sphingobacteriaceae</taxon>
        <taxon>Pedobacter</taxon>
    </lineage>
</organism>
<dbReference type="OrthoDB" id="798544at2"/>
<evidence type="ECO:0000313" key="1">
    <source>
        <dbReference type="EMBL" id="OAQ41979.1"/>
    </source>
</evidence>
<comment type="caution">
    <text evidence="1">The sequence shown here is derived from an EMBL/GenBank/DDBJ whole genome shotgun (WGS) entry which is preliminary data.</text>
</comment>